<evidence type="ECO:0000259" key="7">
    <source>
        <dbReference type="Pfam" id="PF14650"/>
    </source>
</evidence>
<feature type="region of interest" description="Disordered" evidence="6">
    <location>
        <begin position="479"/>
        <end position="540"/>
    </location>
</feature>
<evidence type="ECO:0000256" key="3">
    <source>
        <dbReference type="ARBA" id="ARBA00022989"/>
    </source>
</evidence>
<sequence>MMENPLFFLKSVSATWLSTSSTSWAMDMILAFACGLVLFHLLIPFFETNPSFPLTGKKNTRKHHIEKKGWKRKRKKSCILKAFRECRRELEETRHLVLLLQSLLHKLPGNAEVNHLSHGDAPEPQEDQPALRKLPTDTGPHDSQLSKSCLASLISFLSGPDLLHHCLSCFSWCWATAKATFFSSWAHGKSQQEHLSPHPPDTVLWEGPAHWHAEMGRGDHAFIHPDVHKLLEMLISKRVKQKMLQEKPKGGSFFELVNTDHPRVSLRNLLKSLGDKLTSAQPFCSTKGKAEWLLGSQQPSLHKVLGSPLERECSLLFWGLPSLHSESLVATAWAGERSSSTRSHCIKFNEAHTHIPGPSLQDSPLVLPSVQPPAQLLCFPPKPQPTSPSQVRACGTTCSTSQKKAQSFLPIENQDLEWTLQKPLKWRQALNSKLQKAQEPISLPTLNLPQGSQASEAPQSFSMLSGDSCSAVLEKKPECHRPGRFNRDEGSENLPHPAFRFQTPMQPPGKLPSKCQGQAHDSHGPTQHTKHSVPACNSSRDVQKTKSWHCGTLLNKGSVNLNLKERSNVLPEANKGQEDTSQSTESPLPKDAESDTIWSEEYNSRSHFSRDPDQKILGRGLQAHPSRKLGQISEGIIPACVRTACLTANHTLPKSNALSQPTKTRCSKSGEISVNASQEVAFPDPKTRILLEAHIMKYRLRHNWGPLFQNLEHRNSHIAQAQASPPTEPPLVSSASCDSRADFITKLAISEEEIPEKVLGKRETAQMLSLPLQSPLPATRSSAWKEVQRSGTGTPSDHNDGPSDIPPTAQEVGLPSAACTQQSSTVLRIERGSPWPTPGLAMAKHDPGEGTGMVAFRGTCHSTPMLEIKLLSPLSVAKESRKLEVEERHPAWEVTIGASMMENSQNINISLRSFGSQDTSNHSSPSNQAPNVGRKVECQLDIKRHRERENWPQDVSSDNRQDCHAEGLLSTGTWPSQASLSRSQCTPHSHTPTSQFPCDRSMNGESCRGQHEPSMSGFQDTEKSNKMFGPTTQSKYYRKPGKEEESFAGVRPPCDQELSPPAQVREIDTPGTKSSPHLPEKGQASTESLINKNMKHFQQCPNTNKQRKGQEDSRQKPKPSSTPAQSRASVTNRVVRNLEETYAQMLLTVVGQILVKKLGLLHESAPSGANSHKAEPPGPVGRRACYHRLPSSPDKRTTVKDMACAHNNPSAHSHPTKSMRVRDRDSSQVLLPQAPARPTSQGHHRPTGRGASGYIYHRTTSSFQRVVFSQMQQKLPHAFSSEENFFAEEMH</sequence>
<feature type="region of interest" description="Disordered" evidence="6">
    <location>
        <begin position="114"/>
        <end position="140"/>
    </location>
</feature>
<feature type="domain" description="SPATA31-like" evidence="8">
    <location>
        <begin position="72"/>
        <end position="121"/>
    </location>
</feature>
<comment type="similarity">
    <text evidence="5">Belongs to the SPATA31 family.</text>
</comment>
<dbReference type="Ensembl" id="ENSCLAT00000025288.1">
    <property type="protein sequence ID" value="ENSCLAP00000025044.1"/>
    <property type="gene ID" value="ENSCLAG00000017191.1"/>
</dbReference>
<feature type="region of interest" description="Disordered" evidence="6">
    <location>
        <begin position="771"/>
        <end position="811"/>
    </location>
</feature>
<feature type="region of interest" description="Disordered" evidence="6">
    <location>
        <begin position="914"/>
        <end position="934"/>
    </location>
</feature>
<reference evidence="9" key="1">
    <citation type="submission" date="2025-08" db="UniProtKB">
        <authorList>
            <consortium name="Ensembl"/>
        </authorList>
    </citation>
    <scope>IDENTIFICATION</scope>
</reference>
<accession>A0A8C2W9D9</accession>
<keyword evidence="3" id="KW-1133">Transmembrane helix</keyword>
<dbReference type="GO" id="GO:0016020">
    <property type="term" value="C:membrane"/>
    <property type="evidence" value="ECO:0007669"/>
    <property type="project" value="UniProtKB-SubCell"/>
</dbReference>
<name>A0A8C2W9D9_CHILA</name>
<dbReference type="Pfam" id="PF15371">
    <property type="entry name" value="DUF4599"/>
    <property type="match status" value="1"/>
</dbReference>
<feature type="compositionally biased region" description="Polar residues" evidence="6">
    <location>
        <begin position="1118"/>
        <end position="1132"/>
    </location>
</feature>
<dbReference type="InterPro" id="IPR027970">
    <property type="entry name" value="SPATA31-like"/>
</dbReference>
<evidence type="ECO:0000256" key="5">
    <source>
        <dbReference type="ARBA" id="ARBA00035009"/>
    </source>
</evidence>
<dbReference type="Proteomes" id="UP000694398">
    <property type="component" value="Unassembled WGS sequence"/>
</dbReference>
<feature type="region of interest" description="Disordered" evidence="6">
    <location>
        <begin position="571"/>
        <end position="596"/>
    </location>
</feature>
<protein>
    <submittedName>
        <fullName evidence="9">Spermatogenesis-associated protein 31E1-like</fullName>
    </submittedName>
</protein>
<dbReference type="OMA" id="EMAGNEA"/>
<evidence type="ECO:0000256" key="4">
    <source>
        <dbReference type="ARBA" id="ARBA00023136"/>
    </source>
</evidence>
<evidence type="ECO:0000256" key="2">
    <source>
        <dbReference type="ARBA" id="ARBA00022692"/>
    </source>
</evidence>
<dbReference type="GO" id="GO:0030154">
    <property type="term" value="P:cell differentiation"/>
    <property type="evidence" value="ECO:0007669"/>
    <property type="project" value="UniProtKB-KW"/>
</dbReference>
<feature type="region of interest" description="Disordered" evidence="6">
    <location>
        <begin position="1165"/>
        <end position="1254"/>
    </location>
</feature>
<dbReference type="GeneTree" id="ENSGT00950000183043"/>
<organism evidence="9 10">
    <name type="scientific">Chinchilla lanigera</name>
    <name type="common">Long-tailed chinchilla</name>
    <name type="synonym">Chinchilla villidera</name>
    <dbReference type="NCBI Taxonomy" id="34839"/>
    <lineage>
        <taxon>Eukaryota</taxon>
        <taxon>Metazoa</taxon>
        <taxon>Chordata</taxon>
        <taxon>Craniata</taxon>
        <taxon>Vertebrata</taxon>
        <taxon>Euteleostomi</taxon>
        <taxon>Mammalia</taxon>
        <taxon>Eutheria</taxon>
        <taxon>Euarchontoglires</taxon>
        <taxon>Glires</taxon>
        <taxon>Rodentia</taxon>
        <taxon>Hystricomorpha</taxon>
        <taxon>Chinchillidae</taxon>
        <taxon>Chinchilla</taxon>
    </lineage>
</organism>
<dbReference type="InterPro" id="IPR039509">
    <property type="entry name" value="SPATA31"/>
</dbReference>
<feature type="region of interest" description="Disordered" evidence="6">
    <location>
        <begin position="966"/>
        <end position="1085"/>
    </location>
</feature>
<evidence type="ECO:0000256" key="1">
    <source>
        <dbReference type="ARBA" id="ARBA00004167"/>
    </source>
</evidence>
<feature type="compositionally biased region" description="Basic and acidic residues" evidence="6">
    <location>
        <begin position="479"/>
        <end position="490"/>
    </location>
</feature>
<evidence type="ECO:0000313" key="9">
    <source>
        <dbReference type="Ensembl" id="ENSCLAP00000025044.1"/>
    </source>
</evidence>
<evidence type="ECO:0000259" key="8">
    <source>
        <dbReference type="Pfam" id="PF15371"/>
    </source>
</evidence>
<dbReference type="PANTHER" id="PTHR21859:SF58">
    <property type="entry name" value="SPERMATOGENESIS-ASSOCIATED PROTEIN 31E1"/>
    <property type="match status" value="1"/>
</dbReference>
<dbReference type="GO" id="GO:0007283">
    <property type="term" value="P:spermatogenesis"/>
    <property type="evidence" value="ECO:0007669"/>
    <property type="project" value="UniProtKB-KW"/>
</dbReference>
<keyword evidence="4" id="KW-0472">Membrane</keyword>
<feature type="compositionally biased region" description="Polar residues" evidence="6">
    <location>
        <begin position="970"/>
        <end position="996"/>
    </location>
</feature>
<comment type="subcellular location">
    <subcellularLocation>
        <location evidence="1">Membrane</location>
        <topology evidence="1">Single-pass membrane protein</topology>
    </subcellularLocation>
</comment>
<keyword evidence="2" id="KW-0812">Transmembrane</keyword>
<evidence type="ECO:0000256" key="6">
    <source>
        <dbReference type="SAM" id="MobiDB-lite"/>
    </source>
</evidence>
<gene>
    <name evidence="9" type="primary">LOC102011879</name>
</gene>
<reference evidence="9" key="2">
    <citation type="submission" date="2025-09" db="UniProtKB">
        <authorList>
            <consortium name="Ensembl"/>
        </authorList>
    </citation>
    <scope>IDENTIFICATION</scope>
</reference>
<proteinExistence type="inferred from homology"/>
<evidence type="ECO:0000313" key="10">
    <source>
        <dbReference type="Proteomes" id="UP000694398"/>
    </source>
</evidence>
<feature type="domain" description="SPATA31" evidence="7">
    <location>
        <begin position="297"/>
        <end position="642"/>
    </location>
</feature>
<dbReference type="PANTHER" id="PTHR21859">
    <property type="entry name" value="ACROSOME-SPECIFIC PROTEIN"/>
    <property type="match status" value="1"/>
</dbReference>
<keyword evidence="10" id="KW-1185">Reference proteome</keyword>
<dbReference type="Pfam" id="PF14650">
    <property type="entry name" value="FAM75"/>
    <property type="match status" value="1"/>
</dbReference>
<feature type="region of interest" description="Disordered" evidence="6">
    <location>
        <begin position="1099"/>
        <end position="1132"/>
    </location>
</feature>
<feature type="compositionally biased region" description="Polar residues" evidence="6">
    <location>
        <begin position="914"/>
        <end position="930"/>
    </location>
</feature>